<gene>
    <name evidence="2" type="ORF">Y958_19625</name>
</gene>
<evidence type="ECO:0000313" key="2">
    <source>
        <dbReference type="EMBL" id="ASG23071.1"/>
    </source>
</evidence>
<dbReference type="KEGG" id="nao:Y958_19625"/>
<feature type="domain" description="ParE-like toxin" evidence="1">
    <location>
        <begin position="19"/>
        <end position="83"/>
    </location>
</feature>
<protein>
    <recommendedName>
        <fullName evidence="1">ParE-like toxin domain-containing protein</fullName>
    </recommendedName>
</protein>
<dbReference type="RefSeq" id="WP_088873606.1">
    <property type="nucleotide sequence ID" value="NZ_CP022111.1"/>
</dbReference>
<name>A0A248JX52_9PROT</name>
<proteinExistence type="predicted"/>
<dbReference type="InterPro" id="IPR056925">
    <property type="entry name" value="ParE-like"/>
</dbReference>
<dbReference type="InterPro" id="IPR035093">
    <property type="entry name" value="RelE/ParE_toxin_dom_sf"/>
</dbReference>
<reference evidence="2 3" key="1">
    <citation type="submission" date="2017-06" db="EMBL/GenBank/DDBJ databases">
        <title>Complete genome sequence of Nitrospirillum amazonense strain CBAmC, an endophytic nitrogen-fixing and plant growth-promoting bacterium, isolated from sugarcane.</title>
        <authorList>
            <person name="Schwab S."/>
            <person name="dos Santos Teixeira K.R."/>
            <person name="Simoes Araujo J.L."/>
            <person name="Soares Vidal M."/>
            <person name="Borges de Freitas H.R."/>
            <person name="Rivello Crivelaro A.L."/>
            <person name="Bueno de Camargo Nunes A."/>
            <person name="dos Santos C.M."/>
            <person name="Palmeira da Silva Rosa D."/>
            <person name="da Silva Padilha D."/>
            <person name="da Silva E."/>
            <person name="Araujo Terra L."/>
            <person name="Soares Mendes V."/>
            <person name="Farinelli L."/>
            <person name="Magalhaes Cruz L."/>
            <person name="Baldani J.I."/>
        </authorList>
    </citation>
    <scope>NUCLEOTIDE SEQUENCE [LARGE SCALE GENOMIC DNA]</scope>
    <source>
        <strain evidence="2 3">CBAmC</strain>
    </source>
</reference>
<accession>A0A248JX52</accession>
<evidence type="ECO:0000259" key="1">
    <source>
        <dbReference type="Pfam" id="PF24732"/>
    </source>
</evidence>
<dbReference type="Gene3D" id="3.30.2310.20">
    <property type="entry name" value="RelE-like"/>
    <property type="match status" value="1"/>
</dbReference>
<dbReference type="EMBL" id="CP022111">
    <property type="protein sequence ID" value="ASG23071.1"/>
    <property type="molecule type" value="Genomic_DNA"/>
</dbReference>
<keyword evidence="3" id="KW-1185">Reference proteome</keyword>
<organism evidence="2 3">
    <name type="scientific">Nitrospirillum viridazoti CBAmc</name>
    <dbReference type="NCBI Taxonomy" id="1441467"/>
    <lineage>
        <taxon>Bacteria</taxon>
        <taxon>Pseudomonadati</taxon>
        <taxon>Pseudomonadota</taxon>
        <taxon>Alphaproteobacteria</taxon>
        <taxon>Rhodospirillales</taxon>
        <taxon>Azospirillaceae</taxon>
        <taxon>Nitrospirillum</taxon>
        <taxon>Nitrospirillum viridazoti</taxon>
    </lineage>
</organism>
<dbReference type="Proteomes" id="UP000197153">
    <property type="component" value="Chromosome 2"/>
</dbReference>
<dbReference type="Pfam" id="PF24732">
    <property type="entry name" value="ParE_like"/>
    <property type="match status" value="1"/>
</dbReference>
<dbReference type="AlphaFoldDB" id="A0A248JX52"/>
<sequence>MQSRATKGFWRLYRQLPRNIRKSAKRAYVMWKMDPQYAALHFKRLNTKEPMYSIRVGLHYRALGLFEGDTIYWFWIGTHADYDTLIR</sequence>
<evidence type="ECO:0000313" key="3">
    <source>
        <dbReference type="Proteomes" id="UP000197153"/>
    </source>
</evidence>
<dbReference type="SUPFAM" id="SSF143011">
    <property type="entry name" value="RelE-like"/>
    <property type="match status" value="1"/>
</dbReference>